<dbReference type="EMBL" id="CP001823">
    <property type="protein sequence ID" value="ACZ38294.1"/>
    <property type="molecule type" value="Genomic_DNA"/>
</dbReference>
<sequence>MAAIDAEQIRQQLAARIRDPAVNLTIGELGIIRDVTLAGDRLTVRIQPCTPDCWPLAMAGIARSIRRFAADHGLQAEIELEPVMLLPEAELREMVGDDVEQDPTRLRELWTRSYTVSLLTVLSQLEASGLAEEEIATLDMADLAARVNSGSFSSRMLDALRHWRRDIGLPESGPVLVDAAGEPITDLPRWRRAARLALLSQRTYGAICRDTRDAYHAPPVAPSDSSVPHDGR</sequence>
<dbReference type="Gene3D" id="3.30.300.130">
    <property type="entry name" value="Fe-S cluster assembly (FSCA)"/>
    <property type="match status" value="1"/>
</dbReference>
<dbReference type="InParanoid" id="D1C227"/>
<accession>D1C227</accession>
<dbReference type="Pfam" id="PF01883">
    <property type="entry name" value="FeS_assembly_P"/>
    <property type="match status" value="1"/>
</dbReference>
<dbReference type="SUPFAM" id="SSF117916">
    <property type="entry name" value="Fe-S cluster assembly (FSCA) domain-like"/>
    <property type="match status" value="1"/>
</dbReference>
<dbReference type="Proteomes" id="UP000002027">
    <property type="component" value="Chromosome 1"/>
</dbReference>
<dbReference type="RefSeq" id="WP_012871341.1">
    <property type="nucleotide sequence ID" value="NC_013523.1"/>
</dbReference>
<reference evidence="2 3" key="2">
    <citation type="journal article" date="2010" name="Stand. Genomic Sci.">
        <title>Complete genome sequence of Desulfohalobium retbaense type strain (HR(100)).</title>
        <authorList>
            <person name="Spring S."/>
            <person name="Nolan M."/>
            <person name="Lapidus A."/>
            <person name="Glavina Del Rio T."/>
            <person name="Copeland A."/>
            <person name="Tice H."/>
            <person name="Cheng J.F."/>
            <person name="Lucas S."/>
            <person name="Land M."/>
            <person name="Chen F."/>
            <person name="Bruce D."/>
            <person name="Goodwin L."/>
            <person name="Pitluck S."/>
            <person name="Ivanova N."/>
            <person name="Mavromatis K."/>
            <person name="Mikhailova N."/>
            <person name="Pati A."/>
            <person name="Chen A."/>
            <person name="Palaniappan K."/>
            <person name="Hauser L."/>
            <person name="Chang Y.J."/>
            <person name="Jeffries C.D."/>
            <person name="Munk C."/>
            <person name="Kiss H."/>
            <person name="Chain P."/>
            <person name="Han C."/>
            <person name="Brettin T."/>
            <person name="Detter J.C."/>
            <person name="Schuler E."/>
            <person name="Goker M."/>
            <person name="Rohde M."/>
            <person name="Bristow J."/>
            <person name="Eisen J.A."/>
            <person name="Markowitz V."/>
            <person name="Hugenholtz P."/>
            <person name="Kyrpides N.C."/>
            <person name="Klenk H.P."/>
        </authorList>
    </citation>
    <scope>NUCLEOTIDE SEQUENCE [LARGE SCALE GENOMIC DNA]</scope>
    <source>
        <strain evidence="3">ATCC 49802 / DSM 20745 / S 6022</strain>
    </source>
</reference>
<keyword evidence="3" id="KW-1185">Reference proteome</keyword>
<dbReference type="InterPro" id="IPR034904">
    <property type="entry name" value="FSCA_dom_sf"/>
</dbReference>
<name>D1C227_SPHTD</name>
<reference evidence="3" key="1">
    <citation type="submission" date="2009-11" db="EMBL/GenBank/DDBJ databases">
        <title>The complete chromosome 1 of Sphaerobacter thermophilus DSM 20745.</title>
        <authorList>
            <person name="Lucas S."/>
            <person name="Copeland A."/>
            <person name="Lapidus A."/>
            <person name="Glavina del Rio T."/>
            <person name="Dalin E."/>
            <person name="Tice H."/>
            <person name="Bruce D."/>
            <person name="Goodwin L."/>
            <person name="Pitluck S."/>
            <person name="Kyrpides N."/>
            <person name="Mavromatis K."/>
            <person name="Ivanova N."/>
            <person name="Mikhailova N."/>
            <person name="LaButti K.M."/>
            <person name="Clum A."/>
            <person name="Sun H.I."/>
            <person name="Brettin T."/>
            <person name="Detter J.C."/>
            <person name="Han C."/>
            <person name="Larimer F."/>
            <person name="Land M."/>
            <person name="Hauser L."/>
            <person name="Markowitz V."/>
            <person name="Cheng J.F."/>
            <person name="Hugenholtz P."/>
            <person name="Woyke T."/>
            <person name="Wu D."/>
            <person name="Steenblock K."/>
            <person name="Schneider S."/>
            <person name="Pukall R."/>
            <person name="Goeker M."/>
            <person name="Klenk H.P."/>
            <person name="Eisen J.A."/>
        </authorList>
    </citation>
    <scope>NUCLEOTIDE SEQUENCE [LARGE SCALE GENOMIC DNA]</scope>
    <source>
        <strain evidence="3">ATCC 49802 / DSM 20745 / S 6022</strain>
    </source>
</reference>
<feature type="domain" description="MIP18 family-like" evidence="1">
    <location>
        <begin position="16"/>
        <end position="69"/>
    </location>
</feature>
<evidence type="ECO:0000313" key="3">
    <source>
        <dbReference type="Proteomes" id="UP000002027"/>
    </source>
</evidence>
<evidence type="ECO:0000313" key="2">
    <source>
        <dbReference type="EMBL" id="ACZ38294.1"/>
    </source>
</evidence>
<dbReference type="KEGG" id="sti:Sthe_0857"/>
<dbReference type="eggNOG" id="COG2151">
    <property type="taxonomic scope" value="Bacteria"/>
</dbReference>
<gene>
    <name evidence="2" type="ordered locus">Sthe_0857</name>
</gene>
<dbReference type="AlphaFoldDB" id="D1C227"/>
<proteinExistence type="predicted"/>
<organism evidence="2 3">
    <name type="scientific">Sphaerobacter thermophilus (strain ATCC 49802 / DSM 20745 / KCCM 41009 / NCIMB 13125 / S 6022)</name>
    <dbReference type="NCBI Taxonomy" id="479434"/>
    <lineage>
        <taxon>Bacteria</taxon>
        <taxon>Pseudomonadati</taxon>
        <taxon>Thermomicrobiota</taxon>
        <taxon>Thermomicrobia</taxon>
        <taxon>Sphaerobacterales</taxon>
        <taxon>Sphaerobacterineae</taxon>
        <taxon>Sphaerobacteraceae</taxon>
        <taxon>Sphaerobacter</taxon>
    </lineage>
</organism>
<evidence type="ECO:0000259" key="1">
    <source>
        <dbReference type="Pfam" id="PF01883"/>
    </source>
</evidence>
<dbReference type="STRING" id="479434.Sthe_0857"/>
<dbReference type="HOGENOM" id="CLU_1194280_0_0_0"/>
<dbReference type="InterPro" id="IPR002744">
    <property type="entry name" value="MIP18-like"/>
</dbReference>
<protein>
    <recommendedName>
        <fullName evidence="1">MIP18 family-like domain-containing protein</fullName>
    </recommendedName>
</protein>